<evidence type="ECO:0008006" key="4">
    <source>
        <dbReference type="Google" id="ProtNLM"/>
    </source>
</evidence>
<dbReference type="Proteomes" id="UP000297736">
    <property type="component" value="Unassembled WGS sequence"/>
</dbReference>
<sequence length="297" mass="31996">MTTTTDHHDEADFTTGEGLRTLLTRLHEAGEGAWTSDPVARELMAYAAQKYTPLARKHGLDPWEAASAAFDAMQYASTRRADDPWAMVTHGVRITCIFEERAQGLLCSVHQARRPHVSAFHDPERFGDRDNALMDYDPAFHVTDPSAVDTETDTSADAGDSGSGGSDQACMSAASASEDAIGLLCLLGWAPETARASVEHVCGALMRAGTRQSAYEALRRDRHARALLDLPRASWTVLLRALLGNPHPAYAATSAGKGVLLRLLIGETLPVLLRDDDLVLSLSLAAPRRRPAGGEAQ</sequence>
<organism evidence="2 3">
    <name type="scientific">Brevibacterium aurantiacum</name>
    <dbReference type="NCBI Taxonomy" id="273384"/>
    <lineage>
        <taxon>Bacteria</taxon>
        <taxon>Bacillati</taxon>
        <taxon>Actinomycetota</taxon>
        <taxon>Actinomycetes</taxon>
        <taxon>Micrococcales</taxon>
        <taxon>Brevibacteriaceae</taxon>
        <taxon>Brevibacterium</taxon>
    </lineage>
</organism>
<protein>
    <recommendedName>
        <fullName evidence="4">Serine/arginine repetitive matrix protein 2</fullName>
    </recommendedName>
</protein>
<comment type="caution">
    <text evidence="2">The sequence shown here is derived from an EMBL/GenBank/DDBJ whole genome shotgun (WGS) entry which is preliminary data.</text>
</comment>
<dbReference type="EMBL" id="RHFF01000004">
    <property type="protein sequence ID" value="TGD39634.1"/>
    <property type="molecule type" value="Genomic_DNA"/>
</dbReference>
<dbReference type="AlphaFoldDB" id="A0A4Z0KPC7"/>
<name>A0A4Z0KPC7_BREAU</name>
<evidence type="ECO:0000256" key="1">
    <source>
        <dbReference type="SAM" id="MobiDB-lite"/>
    </source>
</evidence>
<gene>
    <name evidence="2" type="ORF">EB834_05710</name>
</gene>
<reference evidence="2 3" key="1">
    <citation type="submission" date="2018-10" db="EMBL/GenBank/DDBJ databases">
        <title>Brevibacterium genomes from Austrain hard cheese rinds.</title>
        <authorList>
            <person name="Anast J.M."/>
            <person name="Dzieciol M."/>
            <person name="Schultz D.L."/>
            <person name="Mann E."/>
            <person name="Wagner M."/>
            <person name="Schmitz-Esser S."/>
        </authorList>
    </citation>
    <scope>NUCLEOTIDE SEQUENCE [LARGE SCALE GENOMIC DNA]</scope>
    <source>
        <strain evidence="2 3">L261</strain>
    </source>
</reference>
<evidence type="ECO:0000313" key="3">
    <source>
        <dbReference type="Proteomes" id="UP000297736"/>
    </source>
</evidence>
<proteinExistence type="predicted"/>
<accession>A0A4Z0KPC7</accession>
<evidence type="ECO:0000313" key="2">
    <source>
        <dbReference type="EMBL" id="TGD39634.1"/>
    </source>
</evidence>
<dbReference type="RefSeq" id="WP_135446909.1">
    <property type="nucleotide sequence ID" value="NZ_RHFF01000004.1"/>
</dbReference>
<feature type="region of interest" description="Disordered" evidence="1">
    <location>
        <begin position="144"/>
        <end position="170"/>
    </location>
</feature>